<gene>
    <name evidence="1" type="ORF">NAEGRDRAFT_71377</name>
</gene>
<dbReference type="KEGG" id="ngr:NAEGRDRAFT_71377"/>
<reference evidence="1 2" key="1">
    <citation type="journal article" date="2010" name="Cell">
        <title>The genome of Naegleria gruberi illuminates early eukaryotic versatility.</title>
        <authorList>
            <person name="Fritz-Laylin L.K."/>
            <person name="Prochnik S.E."/>
            <person name="Ginger M.L."/>
            <person name="Dacks J.B."/>
            <person name="Carpenter M.L."/>
            <person name="Field M.C."/>
            <person name="Kuo A."/>
            <person name="Paredez A."/>
            <person name="Chapman J."/>
            <person name="Pham J."/>
            <person name="Shu S."/>
            <person name="Neupane R."/>
            <person name="Cipriano M."/>
            <person name="Mancuso J."/>
            <person name="Tu H."/>
            <person name="Salamov A."/>
            <person name="Lindquist E."/>
            <person name="Shapiro H."/>
            <person name="Lucas S."/>
            <person name="Grigoriev I.V."/>
            <person name="Cande W.Z."/>
            <person name="Fulton C."/>
            <person name="Rokhsar D.S."/>
            <person name="Dawson S.C."/>
        </authorList>
    </citation>
    <scope>NUCLEOTIDE SEQUENCE [LARGE SCALE GENOMIC DNA]</scope>
    <source>
        <strain evidence="1 2">NEG-M</strain>
    </source>
</reference>
<dbReference type="RefSeq" id="XP_002673454.1">
    <property type="nucleotide sequence ID" value="XM_002673408.1"/>
</dbReference>
<dbReference type="VEuPathDB" id="AmoebaDB:NAEGRDRAFT_71377"/>
<dbReference type="EMBL" id="GG738890">
    <property type="protein sequence ID" value="EFC40710.1"/>
    <property type="molecule type" value="Genomic_DNA"/>
</dbReference>
<evidence type="ECO:0000313" key="1">
    <source>
        <dbReference type="EMBL" id="EFC40710.1"/>
    </source>
</evidence>
<name>D2VQX2_NAEGR</name>
<proteinExistence type="predicted"/>
<dbReference type="InParanoid" id="D2VQX2"/>
<dbReference type="SUPFAM" id="SSF52540">
    <property type="entry name" value="P-loop containing nucleoside triphosphate hydrolases"/>
    <property type="match status" value="1"/>
</dbReference>
<evidence type="ECO:0000313" key="2">
    <source>
        <dbReference type="Proteomes" id="UP000006671"/>
    </source>
</evidence>
<sequence>MKQIVLSLQSVCSYFLKDYLPIGKKLNEFWLLVMQREFYYTKQVIESEREKMRWKSKRCYGLLKRMVEIKFNDACYPIGNIQKNNQDSYRFKACVIGENAGEEKLTKRYTNDDNNQNFDIEFMYLNDRVSIIVFPSIHESDDALEDSLAHLSSIIRQVLRIRDFDDAPCVIAFSKSDSLDESSYSQFETRTKEQFIRRIMAQQDMLNCGIVHRSAENGDGIDEIVKEVINRYLTLVSSKSRTTTNKIYQNWHTGTILQKIISSEKEIYSIVSNETGGSSRCELM</sequence>
<dbReference type="Gene3D" id="3.40.50.300">
    <property type="entry name" value="P-loop containing nucleotide triphosphate hydrolases"/>
    <property type="match status" value="1"/>
</dbReference>
<keyword evidence="2" id="KW-1185">Reference proteome</keyword>
<dbReference type="AlphaFoldDB" id="D2VQX2"/>
<protein>
    <submittedName>
        <fullName evidence="1">Predicted protein</fullName>
    </submittedName>
</protein>
<organism evidence="2">
    <name type="scientific">Naegleria gruberi</name>
    <name type="common">Amoeba</name>
    <dbReference type="NCBI Taxonomy" id="5762"/>
    <lineage>
        <taxon>Eukaryota</taxon>
        <taxon>Discoba</taxon>
        <taxon>Heterolobosea</taxon>
        <taxon>Tetramitia</taxon>
        <taxon>Eutetramitia</taxon>
        <taxon>Vahlkampfiidae</taxon>
        <taxon>Naegleria</taxon>
    </lineage>
</organism>
<dbReference type="GeneID" id="8864457"/>
<dbReference type="Proteomes" id="UP000006671">
    <property type="component" value="Unassembled WGS sequence"/>
</dbReference>
<accession>D2VQX2</accession>
<dbReference type="InterPro" id="IPR027417">
    <property type="entry name" value="P-loop_NTPase"/>
</dbReference>